<dbReference type="Gene3D" id="1.10.260.160">
    <property type="match status" value="1"/>
</dbReference>
<evidence type="ECO:0000256" key="1">
    <source>
        <dbReference type="SAM" id="Phobius"/>
    </source>
</evidence>
<dbReference type="RefSeq" id="WP_345029632.1">
    <property type="nucleotide sequence ID" value="NZ_BAABEY010000024.1"/>
</dbReference>
<keyword evidence="1" id="KW-0812">Transmembrane</keyword>
<organism evidence="3 4">
    <name type="scientific">Ravibacter arvi</name>
    <dbReference type="NCBI Taxonomy" id="2051041"/>
    <lineage>
        <taxon>Bacteria</taxon>
        <taxon>Pseudomonadati</taxon>
        <taxon>Bacteroidota</taxon>
        <taxon>Cytophagia</taxon>
        <taxon>Cytophagales</taxon>
        <taxon>Spirosomataceae</taxon>
        <taxon>Ravibacter</taxon>
    </lineage>
</organism>
<dbReference type="PANTHER" id="PTHR34853">
    <property type="match status" value="1"/>
</dbReference>
<protein>
    <recommendedName>
        <fullName evidence="2">Peptidase S9 prolyl oligopeptidase catalytic domain-containing protein</fullName>
    </recommendedName>
</protein>
<comment type="caution">
    <text evidence="3">The sequence shown here is derived from an EMBL/GenBank/DDBJ whole genome shotgun (WGS) entry which is preliminary data.</text>
</comment>
<reference evidence="4" key="1">
    <citation type="journal article" date="2019" name="Int. J. Syst. Evol. Microbiol.">
        <title>The Global Catalogue of Microorganisms (GCM) 10K type strain sequencing project: providing services to taxonomists for standard genome sequencing and annotation.</title>
        <authorList>
            <consortium name="The Broad Institute Genomics Platform"/>
            <consortium name="The Broad Institute Genome Sequencing Center for Infectious Disease"/>
            <person name="Wu L."/>
            <person name="Ma J."/>
        </authorList>
    </citation>
    <scope>NUCLEOTIDE SEQUENCE [LARGE SCALE GENOMIC DNA]</scope>
    <source>
        <strain evidence="4">JCM 31920</strain>
    </source>
</reference>
<evidence type="ECO:0000313" key="3">
    <source>
        <dbReference type="EMBL" id="GAA4440855.1"/>
    </source>
</evidence>
<gene>
    <name evidence="3" type="ORF">GCM10023091_25100</name>
</gene>
<dbReference type="SUPFAM" id="SSF53474">
    <property type="entry name" value="alpha/beta-Hydrolases"/>
    <property type="match status" value="1"/>
</dbReference>
<dbReference type="PANTHER" id="PTHR34853:SF1">
    <property type="entry name" value="LIPASE 5"/>
    <property type="match status" value="1"/>
</dbReference>
<keyword evidence="4" id="KW-1185">Reference proteome</keyword>
<keyword evidence="1" id="KW-0472">Membrane</keyword>
<feature type="transmembrane region" description="Helical" evidence="1">
    <location>
        <begin position="12"/>
        <end position="30"/>
    </location>
</feature>
<dbReference type="InterPro" id="IPR001375">
    <property type="entry name" value="Peptidase_S9_cat"/>
</dbReference>
<sequence length="405" mass="45199">MKISNKPVQFYLIGKIYPFLLLIAVFQFLSSCRDGNDPVQEPDRYLVSATAMGELDKQQVVQKVNQIYPSLAAIVQNGVRLYRVVYKTVNVDGAEIEASGAVAVPIGEKSYPMISVQHGTIMDDASAPSSFTEGNDFMNFGSLVGALGYIAVFPDYIGYGASAAFPHPYEHRASLGSASLDMLRAVKEFLKKEQAQVWNKKLYISGYSEGGYATLSLQKMLEENAKGEFDLKASTCGAGAYNKTMFMKHLINNESSRKASNNRSYIWVLLSYNAIYRLDQPASYFFREPYAGQIEKEKQYVSIDKSFNELLRPDFVDRINNGSEKAFMDAVSDNDLIDWKPLTPTQLYHGTSDDLVFYFNSETAYQAMKAKGATQVELKTLPGKDHGTAIEQYLIGTLSFFSTKQ</sequence>
<dbReference type="PIRSF" id="PIRSF029171">
    <property type="entry name" value="Esterase_LipA"/>
    <property type="match status" value="1"/>
</dbReference>
<dbReference type="InterPro" id="IPR005152">
    <property type="entry name" value="Lipase_secreted"/>
</dbReference>
<dbReference type="Pfam" id="PF00326">
    <property type="entry name" value="Peptidase_S9"/>
    <property type="match status" value="1"/>
</dbReference>
<proteinExistence type="predicted"/>
<dbReference type="Gene3D" id="3.40.50.1820">
    <property type="entry name" value="alpha/beta hydrolase"/>
    <property type="match status" value="1"/>
</dbReference>
<keyword evidence="1" id="KW-1133">Transmembrane helix</keyword>
<feature type="domain" description="Peptidase S9 prolyl oligopeptidase catalytic" evidence="2">
    <location>
        <begin position="324"/>
        <end position="390"/>
    </location>
</feature>
<dbReference type="PROSITE" id="PS51257">
    <property type="entry name" value="PROKAR_LIPOPROTEIN"/>
    <property type="match status" value="1"/>
</dbReference>
<accession>A0ABP8M085</accession>
<evidence type="ECO:0000259" key="2">
    <source>
        <dbReference type="Pfam" id="PF00326"/>
    </source>
</evidence>
<dbReference type="InterPro" id="IPR029058">
    <property type="entry name" value="AB_hydrolase_fold"/>
</dbReference>
<name>A0ABP8M085_9BACT</name>
<dbReference type="Proteomes" id="UP001501508">
    <property type="component" value="Unassembled WGS sequence"/>
</dbReference>
<dbReference type="EMBL" id="BAABEY010000024">
    <property type="protein sequence ID" value="GAA4440855.1"/>
    <property type="molecule type" value="Genomic_DNA"/>
</dbReference>
<evidence type="ECO:0000313" key="4">
    <source>
        <dbReference type="Proteomes" id="UP001501508"/>
    </source>
</evidence>